<evidence type="ECO:0000256" key="5">
    <source>
        <dbReference type="ARBA" id="ARBA00023242"/>
    </source>
</evidence>
<dbReference type="PROSITE" id="PS00678">
    <property type="entry name" value="WD_REPEATS_1"/>
    <property type="match status" value="1"/>
</dbReference>
<feature type="domain" description="TFIID subunit TAF5 NTD2" evidence="8">
    <location>
        <begin position="88"/>
        <end position="189"/>
    </location>
</feature>
<dbReference type="InterPro" id="IPR001680">
    <property type="entry name" value="WD40_rpt"/>
</dbReference>
<evidence type="ECO:0000259" key="8">
    <source>
        <dbReference type="Pfam" id="PF04494"/>
    </source>
</evidence>
<dbReference type="PANTHER" id="PTHR19879">
    <property type="entry name" value="TRANSCRIPTION INITIATION FACTOR TFIID"/>
    <property type="match status" value="1"/>
</dbReference>
<dbReference type="OrthoDB" id="10266330at2759"/>
<dbReference type="Gene3D" id="1.25.40.500">
    <property type="entry name" value="TFIID subunit TAF5, NTD2 domain"/>
    <property type="match status" value="1"/>
</dbReference>
<evidence type="ECO:0000313" key="10">
    <source>
        <dbReference type="Proteomes" id="UP000494206"/>
    </source>
</evidence>
<evidence type="ECO:0000313" key="9">
    <source>
        <dbReference type="EMBL" id="CAB3410596.1"/>
    </source>
</evidence>
<dbReference type="PROSITE" id="PS50896">
    <property type="entry name" value="LISH"/>
    <property type="match status" value="1"/>
</dbReference>
<keyword evidence="3 6" id="KW-0853">WD repeat</keyword>
<dbReference type="Pfam" id="PF04494">
    <property type="entry name" value="TFIID_NTD2"/>
    <property type="match status" value="1"/>
</dbReference>
<dbReference type="PROSITE" id="PS50294">
    <property type="entry name" value="WD_REPEATS_REGION"/>
    <property type="match status" value="3"/>
</dbReference>
<evidence type="ECO:0000256" key="3">
    <source>
        <dbReference type="ARBA" id="ARBA00022574"/>
    </source>
</evidence>
<name>A0A8S1FBP4_9PELO</name>
<dbReference type="InterPro" id="IPR015943">
    <property type="entry name" value="WD40/YVTN_repeat-like_dom_sf"/>
</dbReference>
<dbReference type="Pfam" id="PF00400">
    <property type="entry name" value="WD40"/>
    <property type="match status" value="3"/>
</dbReference>
<dbReference type="InterPro" id="IPR036322">
    <property type="entry name" value="WD40_repeat_dom_sf"/>
</dbReference>
<dbReference type="GO" id="GO:0005669">
    <property type="term" value="C:transcription factor TFIID complex"/>
    <property type="evidence" value="ECO:0007669"/>
    <property type="project" value="TreeGrafter"/>
</dbReference>
<sequence length="654" mass="72447">MHEPSSSNNLNGSDLSSPQNHTGPLNVSTMEDVFSKPMTPEMLQMMMTYLRRHGLSETEESLSREAPGLLKAGLSASNGLPPDEALSVEFDTFVQHFNSLTDVVQAEFSQLLFPVFAHSYFSLIGAGVQATARSFFERFKCFIPECYAEYVHELSRIDDAISLKASDCFHTLTDNHFVVKMSKACTKQLELVTLRLRAVKNIIAKNVLIEQTDVNTKFRSTIEAQMGGILGQTSKNDKRHKMFYGVVKDDLMVQIEKKKMKGKESRDAGKKIQSVAPAADRIPLPPLSEYIREEKRNHQREVSKMTIVSAESPVSICMYTTLNSPFGIASSDFSDDSSFVAMGMSDSTIVINAMNPMSKLRKLHSVDVLEKIDMETAENIQELMFDADQSAGNLKFTGHGAPVFSVNFSPDKRLLLSSSGDKTVRLWSLEVQKNVVVYRTPTVIWDAQFCNRGYYFATGGADKMAAVWCTDRMQPIRMFAEAFGDVGCVDFHPNCNYVAGGSDDRYVRVWDMLQGTCVRSFSGHKGNVIAVKFSPDGRYLVSVDSAGNVLLWDLAYQRLLAVETTEQTGTKGSIAFTRDGGAFAVSHGNSNISVYSLDAMIANMAANAQNDFCLDPKINMDGFNIGTYPTKQTPVIGLHFTRRNLLMALGCFGQ</sequence>
<dbReference type="SUPFAM" id="SSF50978">
    <property type="entry name" value="WD40 repeat-like"/>
    <property type="match status" value="1"/>
</dbReference>
<dbReference type="Gene3D" id="2.130.10.10">
    <property type="entry name" value="YVTN repeat-like/Quinoprotein amine dehydrogenase"/>
    <property type="match status" value="2"/>
</dbReference>
<feature type="region of interest" description="Disordered" evidence="7">
    <location>
        <begin position="1"/>
        <end position="28"/>
    </location>
</feature>
<dbReference type="InterPro" id="IPR037264">
    <property type="entry name" value="TFIID_NTD2_sf"/>
</dbReference>
<dbReference type="InterPro" id="IPR019775">
    <property type="entry name" value="WD40_repeat_CS"/>
</dbReference>
<evidence type="ECO:0000256" key="2">
    <source>
        <dbReference type="ARBA" id="ARBA00009435"/>
    </source>
</evidence>
<dbReference type="GO" id="GO:0016251">
    <property type="term" value="F:RNA polymerase II general transcription initiation factor activity"/>
    <property type="evidence" value="ECO:0007669"/>
    <property type="project" value="TreeGrafter"/>
</dbReference>
<feature type="compositionally biased region" description="Low complexity" evidence="7">
    <location>
        <begin position="1"/>
        <end position="17"/>
    </location>
</feature>
<dbReference type="PANTHER" id="PTHR19879:SF1">
    <property type="entry name" value="CANNONBALL-RELATED"/>
    <property type="match status" value="1"/>
</dbReference>
<dbReference type="InterPro" id="IPR007582">
    <property type="entry name" value="TFIID_NTD2"/>
</dbReference>
<dbReference type="CDD" id="cd00200">
    <property type="entry name" value="WD40"/>
    <property type="match status" value="1"/>
</dbReference>
<dbReference type="GO" id="GO:0006367">
    <property type="term" value="P:transcription initiation at RNA polymerase II promoter"/>
    <property type="evidence" value="ECO:0007669"/>
    <property type="project" value="TreeGrafter"/>
</dbReference>
<proteinExistence type="inferred from homology"/>
<evidence type="ECO:0000256" key="6">
    <source>
        <dbReference type="PROSITE-ProRule" id="PRU00221"/>
    </source>
</evidence>
<dbReference type="Proteomes" id="UP000494206">
    <property type="component" value="Unassembled WGS sequence"/>
</dbReference>
<comment type="caution">
    <text evidence="9">The sequence shown here is derived from an EMBL/GenBank/DDBJ whole genome shotgun (WGS) entry which is preliminary data.</text>
</comment>
<dbReference type="InterPro" id="IPR006594">
    <property type="entry name" value="LisH"/>
</dbReference>
<keyword evidence="5" id="KW-0539">Nucleus</keyword>
<keyword evidence="10" id="KW-1185">Reference proteome</keyword>
<dbReference type="PROSITE" id="PS50082">
    <property type="entry name" value="WD_REPEATS_2"/>
    <property type="match status" value="3"/>
</dbReference>
<reference evidence="9 10" key="1">
    <citation type="submission" date="2020-04" db="EMBL/GenBank/DDBJ databases">
        <authorList>
            <person name="Laetsch R D."/>
            <person name="Stevens L."/>
            <person name="Kumar S."/>
            <person name="Blaxter L. M."/>
        </authorList>
    </citation>
    <scope>NUCLEOTIDE SEQUENCE [LARGE SCALE GENOMIC DNA]</scope>
</reference>
<feature type="repeat" description="WD" evidence="6">
    <location>
        <begin position="521"/>
        <end position="562"/>
    </location>
</feature>
<feature type="repeat" description="WD" evidence="6">
    <location>
        <begin position="396"/>
        <end position="437"/>
    </location>
</feature>
<accession>A0A8S1FBP4</accession>
<protein>
    <recommendedName>
        <fullName evidence="8">TFIID subunit TAF5 NTD2 domain-containing protein</fullName>
    </recommendedName>
</protein>
<comment type="similarity">
    <text evidence="2">Belongs to the WD repeat TAF5 family.</text>
</comment>
<feature type="compositionally biased region" description="Polar residues" evidence="7">
    <location>
        <begin position="18"/>
        <end position="28"/>
    </location>
</feature>
<evidence type="ECO:0000256" key="7">
    <source>
        <dbReference type="SAM" id="MobiDB-lite"/>
    </source>
</evidence>
<dbReference type="AlphaFoldDB" id="A0A8S1FBP4"/>
<keyword evidence="4" id="KW-0677">Repeat</keyword>
<gene>
    <name evidence="9" type="ORF">CBOVIS_LOCUS12102</name>
</gene>
<feature type="repeat" description="WD" evidence="6">
    <location>
        <begin position="479"/>
        <end position="520"/>
    </location>
</feature>
<evidence type="ECO:0000256" key="4">
    <source>
        <dbReference type="ARBA" id="ARBA00022737"/>
    </source>
</evidence>
<dbReference type="EMBL" id="CADEPM010000011">
    <property type="protein sequence ID" value="CAB3410596.1"/>
    <property type="molecule type" value="Genomic_DNA"/>
</dbReference>
<dbReference type="SMART" id="SM00320">
    <property type="entry name" value="WD40"/>
    <property type="match status" value="5"/>
</dbReference>
<evidence type="ECO:0000256" key="1">
    <source>
        <dbReference type="ARBA" id="ARBA00004123"/>
    </source>
</evidence>
<organism evidence="9 10">
    <name type="scientific">Caenorhabditis bovis</name>
    <dbReference type="NCBI Taxonomy" id="2654633"/>
    <lineage>
        <taxon>Eukaryota</taxon>
        <taxon>Metazoa</taxon>
        <taxon>Ecdysozoa</taxon>
        <taxon>Nematoda</taxon>
        <taxon>Chromadorea</taxon>
        <taxon>Rhabditida</taxon>
        <taxon>Rhabditina</taxon>
        <taxon>Rhabditomorpha</taxon>
        <taxon>Rhabditoidea</taxon>
        <taxon>Rhabditidae</taxon>
        <taxon>Peloderinae</taxon>
        <taxon>Caenorhabditis</taxon>
    </lineage>
</organism>
<comment type="subcellular location">
    <subcellularLocation>
        <location evidence="1">Nucleus</location>
    </subcellularLocation>
</comment>
<dbReference type="SUPFAM" id="SSF160897">
    <property type="entry name" value="Taf5 N-terminal domain-like"/>
    <property type="match status" value="1"/>
</dbReference>